<dbReference type="InterPro" id="IPR005648">
    <property type="entry name" value="FlgD"/>
</dbReference>
<name>A0A1J4QDQ8_9GAMM</name>
<evidence type="ECO:0000313" key="7">
    <source>
        <dbReference type="EMBL" id="OIN07730.1"/>
    </source>
</evidence>
<dbReference type="GO" id="GO:0050660">
    <property type="term" value="F:flavin adenine dinucleotide binding"/>
    <property type="evidence" value="ECO:0007669"/>
    <property type="project" value="InterPro"/>
</dbReference>
<dbReference type="OrthoDB" id="9785233at2"/>
<feature type="domain" description="Glucose-methanol-choline oxidoreductase N-terminal" evidence="6">
    <location>
        <begin position="201"/>
        <end position="215"/>
    </location>
</feature>
<dbReference type="Gene3D" id="2.30.30.910">
    <property type="match status" value="1"/>
</dbReference>
<evidence type="ECO:0000256" key="1">
    <source>
        <dbReference type="ARBA" id="ARBA00010577"/>
    </source>
</evidence>
<dbReference type="InterPro" id="IPR025963">
    <property type="entry name" value="FLgD_Tudor"/>
</dbReference>
<dbReference type="STRING" id="1414654.BFR47_03755"/>
<keyword evidence="7" id="KW-0282">Flagellum</keyword>
<keyword evidence="3 5" id="KW-1005">Bacterial flagellum biogenesis</keyword>
<dbReference type="Pfam" id="PF13860">
    <property type="entry name" value="FlgD_ig"/>
    <property type="match status" value="1"/>
</dbReference>
<evidence type="ECO:0000256" key="3">
    <source>
        <dbReference type="ARBA" id="ARBA00022795"/>
    </source>
</evidence>
<evidence type="ECO:0000256" key="2">
    <source>
        <dbReference type="ARBA" id="ARBA00016013"/>
    </source>
</evidence>
<dbReference type="Pfam" id="PF03963">
    <property type="entry name" value="FlgD"/>
    <property type="match status" value="1"/>
</dbReference>
<evidence type="ECO:0000313" key="8">
    <source>
        <dbReference type="Proteomes" id="UP000243073"/>
    </source>
</evidence>
<keyword evidence="8" id="KW-1185">Reference proteome</keyword>
<reference evidence="7 8" key="1">
    <citation type="submission" date="2016-07" db="EMBL/GenBank/DDBJ databases">
        <title>Draft Genome Sequence of Oceanisphaera psychrotolerans, isolated from coastal sediment samples.</title>
        <authorList>
            <person name="Zhuo S."/>
            <person name="Ruan Z."/>
        </authorList>
    </citation>
    <scope>NUCLEOTIDE SEQUENCE [LARGE SCALE GENOMIC DNA]</scope>
    <source>
        <strain evidence="7 8">LAM-WHM-ZC</strain>
    </source>
</reference>
<dbReference type="AlphaFoldDB" id="A0A1J4QDQ8"/>
<dbReference type="InterPro" id="IPR025965">
    <property type="entry name" value="FlgD/Vpr_Ig-like"/>
</dbReference>
<evidence type="ECO:0000259" key="6">
    <source>
        <dbReference type="PROSITE" id="PS00624"/>
    </source>
</evidence>
<dbReference type="Pfam" id="PF13861">
    <property type="entry name" value="FLgD_tudor"/>
    <property type="match status" value="1"/>
</dbReference>
<gene>
    <name evidence="7" type="ORF">BFR47_03755</name>
</gene>
<accession>A0A1J4QDQ8</accession>
<keyword evidence="7" id="KW-0969">Cilium</keyword>
<evidence type="ECO:0000256" key="5">
    <source>
        <dbReference type="RuleBase" id="RU362076"/>
    </source>
</evidence>
<proteinExistence type="inferred from homology"/>
<organism evidence="7 8">
    <name type="scientific">Oceanisphaera psychrotolerans</name>
    <dbReference type="NCBI Taxonomy" id="1414654"/>
    <lineage>
        <taxon>Bacteria</taxon>
        <taxon>Pseudomonadati</taxon>
        <taxon>Pseudomonadota</taxon>
        <taxon>Gammaproteobacteria</taxon>
        <taxon>Aeromonadales</taxon>
        <taxon>Aeromonadaceae</taxon>
        <taxon>Oceanisphaera</taxon>
    </lineage>
</organism>
<comment type="similarity">
    <text evidence="1 5">Belongs to the FlgD family.</text>
</comment>
<keyword evidence="7" id="KW-0966">Cell projection</keyword>
<evidence type="ECO:0000256" key="4">
    <source>
        <dbReference type="ARBA" id="ARBA00024746"/>
    </source>
</evidence>
<sequence length="231" mass="24576">MQVNSDYFNGLIGASQTSTSQTAESNSTALTQEDFFSLLTQQLAYQDPFEPADNSEMVSQMTSFSTSEGINSMSAQLASLNEVMTSNQALQASTLVGQKVLLPSNEAYWDQSDAVDGVIVAGEGADNVKVRVEDGTGQLIREITLEGSKRGNVPFSWDGLKDNGEPAATGTYQFKVSALVDNQREDINALMFARVDSVTLSSVDTPTLVNLSGLGGVALSQVLEIGGRNTN</sequence>
<dbReference type="RefSeq" id="WP_071473349.1">
    <property type="nucleotide sequence ID" value="NZ_MDKE01000033.1"/>
</dbReference>
<protein>
    <recommendedName>
        <fullName evidence="2 5">Basal-body rod modification protein FlgD</fullName>
    </recommendedName>
</protein>
<dbReference type="PROSITE" id="PS00624">
    <property type="entry name" value="GMC_OXRED_2"/>
    <property type="match status" value="1"/>
</dbReference>
<dbReference type="GO" id="GO:0044781">
    <property type="term" value="P:bacterial-type flagellum organization"/>
    <property type="evidence" value="ECO:0007669"/>
    <property type="project" value="UniProtKB-UniRule"/>
</dbReference>
<dbReference type="GO" id="GO:0016614">
    <property type="term" value="F:oxidoreductase activity, acting on CH-OH group of donors"/>
    <property type="evidence" value="ECO:0007669"/>
    <property type="project" value="InterPro"/>
</dbReference>
<dbReference type="Proteomes" id="UP000243073">
    <property type="component" value="Unassembled WGS sequence"/>
</dbReference>
<comment type="function">
    <text evidence="4 5">Required for flagellar hook formation. May act as a scaffolding protein.</text>
</comment>
<dbReference type="EMBL" id="MDKE01000033">
    <property type="protein sequence ID" value="OIN07730.1"/>
    <property type="molecule type" value="Genomic_DNA"/>
</dbReference>
<dbReference type="InterPro" id="IPR000172">
    <property type="entry name" value="GMC_OxRdtase_N"/>
</dbReference>
<dbReference type="Gene3D" id="2.60.40.4070">
    <property type="match status" value="1"/>
</dbReference>
<comment type="caution">
    <text evidence="7">The sequence shown here is derived from an EMBL/GenBank/DDBJ whole genome shotgun (WGS) entry which is preliminary data.</text>
</comment>